<dbReference type="CDD" id="cd03801">
    <property type="entry name" value="GT4_PimA-like"/>
    <property type="match status" value="1"/>
</dbReference>
<dbReference type="Pfam" id="PF00534">
    <property type="entry name" value="Glycos_transf_1"/>
    <property type="match status" value="1"/>
</dbReference>
<dbReference type="SUPFAM" id="SSF53756">
    <property type="entry name" value="UDP-Glycosyltransferase/glycogen phosphorylase"/>
    <property type="match status" value="1"/>
</dbReference>
<dbReference type="Proteomes" id="UP000034917">
    <property type="component" value="Unassembled WGS sequence"/>
</dbReference>
<gene>
    <name evidence="2" type="ORF">US40_C0010G0029</name>
</gene>
<accession>A0A0G0JAI6</accession>
<proteinExistence type="predicted"/>
<dbReference type="PANTHER" id="PTHR45947:SF3">
    <property type="entry name" value="SULFOQUINOVOSYL TRANSFERASE SQD2"/>
    <property type="match status" value="1"/>
</dbReference>
<evidence type="ECO:0000313" key="2">
    <source>
        <dbReference type="EMBL" id="KKQ25246.1"/>
    </source>
</evidence>
<keyword evidence="2" id="KW-0808">Transferase</keyword>
<reference evidence="2 3" key="1">
    <citation type="journal article" date="2015" name="Nature">
        <title>rRNA introns, odd ribosomes, and small enigmatic genomes across a large radiation of phyla.</title>
        <authorList>
            <person name="Brown C.T."/>
            <person name="Hug L.A."/>
            <person name="Thomas B.C."/>
            <person name="Sharon I."/>
            <person name="Castelle C.J."/>
            <person name="Singh A."/>
            <person name="Wilkins M.J."/>
            <person name="Williams K.H."/>
            <person name="Banfield J.F."/>
        </authorList>
    </citation>
    <scope>NUCLEOTIDE SEQUENCE [LARGE SCALE GENOMIC DNA]</scope>
</reference>
<protein>
    <submittedName>
        <fullName evidence="2">Glycosyl transferase family 1</fullName>
    </submittedName>
</protein>
<dbReference type="PANTHER" id="PTHR45947">
    <property type="entry name" value="SULFOQUINOVOSYL TRANSFERASE SQD2"/>
    <property type="match status" value="1"/>
</dbReference>
<dbReference type="EMBL" id="LBSV01000010">
    <property type="protein sequence ID" value="KKQ25246.1"/>
    <property type="molecule type" value="Genomic_DNA"/>
</dbReference>
<dbReference type="InterPro" id="IPR001296">
    <property type="entry name" value="Glyco_trans_1"/>
</dbReference>
<dbReference type="AlphaFoldDB" id="A0A0G0JAI6"/>
<name>A0A0G0JAI6_9BACT</name>
<organism evidence="2 3">
    <name type="scientific">Candidatus Roizmanbacteria bacterium GW2011_GWC2_37_13</name>
    <dbReference type="NCBI Taxonomy" id="1618486"/>
    <lineage>
        <taxon>Bacteria</taxon>
        <taxon>Candidatus Roizmaniibacteriota</taxon>
    </lineage>
</organism>
<evidence type="ECO:0000313" key="3">
    <source>
        <dbReference type="Proteomes" id="UP000034917"/>
    </source>
</evidence>
<dbReference type="Gene3D" id="3.40.50.2000">
    <property type="entry name" value="Glycogen Phosphorylase B"/>
    <property type="match status" value="2"/>
</dbReference>
<evidence type="ECO:0000259" key="1">
    <source>
        <dbReference type="Pfam" id="PF00534"/>
    </source>
</evidence>
<comment type="caution">
    <text evidence="2">The sequence shown here is derived from an EMBL/GenBank/DDBJ whole genome shotgun (WGS) entry which is preliminary data.</text>
</comment>
<feature type="domain" description="Glycosyl transferase family 1" evidence="1">
    <location>
        <begin position="187"/>
        <end position="363"/>
    </location>
</feature>
<dbReference type="InterPro" id="IPR050194">
    <property type="entry name" value="Glycosyltransferase_grp1"/>
</dbReference>
<sequence>MRILFYSSYFYPYTSGITTYPFKILSHLAKKHKITALTFNHKKNELEEESINGFKIIRMPYLIKLYKGFISPQSLLYFYNQLEKNDLVIVNLPNIEGLILTLLSRLFGKEVISILHCFLGFSNKIHLKIINSVTNFIILLQLILSNKIISYTNDYVNNLPIARLVKNKTQTVFPPIFKLAISKTRLKNLLNLKRKNIWIGYAGRISNEKSLEYLIESVSPIGWRNRLSTGVELVFAGPYGKDVAGENSYYLKIKKILNKKRIKHRFLGNLTNGDLGAFYKSIDILVLSSINRTEAFGMVQVEAMLLGTPVIASNLPGVRVPIRLTKMGILVQPKNSEQITEAINKILKNKKKYSNQKLIKNASKIFDIKKVYKFYDNLIDEK</sequence>
<dbReference type="GO" id="GO:0016757">
    <property type="term" value="F:glycosyltransferase activity"/>
    <property type="evidence" value="ECO:0007669"/>
    <property type="project" value="InterPro"/>
</dbReference>